<evidence type="ECO:0000256" key="5">
    <source>
        <dbReference type="HAMAP-Rule" id="MF_01562"/>
    </source>
</evidence>
<feature type="region of interest" description="Disordered" evidence="7">
    <location>
        <begin position="313"/>
        <end position="334"/>
    </location>
</feature>
<dbReference type="HAMAP" id="MF_01562">
    <property type="entry name" value="FloA"/>
    <property type="match status" value="1"/>
</dbReference>
<evidence type="ECO:0000313" key="9">
    <source>
        <dbReference type="Proteomes" id="UP000248688"/>
    </source>
</evidence>
<protein>
    <recommendedName>
        <fullName evidence="5">Flotillin-like protein FloA</fullName>
    </recommendedName>
</protein>
<dbReference type="InterPro" id="IPR022853">
    <property type="entry name" value="FloA"/>
</dbReference>
<dbReference type="OrthoDB" id="9808365at2"/>
<keyword evidence="9" id="KW-1185">Reference proteome</keyword>
<gene>
    <name evidence="5" type="primary">floA</name>
    <name evidence="8" type="ORF">DN752_07215</name>
</gene>
<dbReference type="GO" id="GO:0005886">
    <property type="term" value="C:plasma membrane"/>
    <property type="evidence" value="ECO:0007669"/>
    <property type="project" value="UniProtKB-SubCell"/>
</dbReference>
<organism evidence="8 9">
    <name type="scientific">Echinicola strongylocentroti</name>
    <dbReference type="NCBI Taxonomy" id="1795355"/>
    <lineage>
        <taxon>Bacteria</taxon>
        <taxon>Pseudomonadati</taxon>
        <taxon>Bacteroidota</taxon>
        <taxon>Cytophagia</taxon>
        <taxon>Cytophagales</taxon>
        <taxon>Cyclobacteriaceae</taxon>
        <taxon>Echinicola</taxon>
    </lineage>
</organism>
<evidence type="ECO:0000256" key="6">
    <source>
        <dbReference type="SAM" id="Coils"/>
    </source>
</evidence>
<comment type="function">
    <text evidence="5">Found in functional membrane microdomains (FMM) that may be equivalent to eukaryotic membrane rafts FMMs are highly dynamic and increase in number as cells age. Flotillins are thought to be important factors in membrane fluidity.</text>
</comment>
<dbReference type="NCBIfam" id="NF010186">
    <property type="entry name" value="PRK13665.1"/>
    <property type="match status" value="1"/>
</dbReference>
<dbReference type="GO" id="GO:0045121">
    <property type="term" value="C:membrane raft"/>
    <property type="evidence" value="ECO:0007669"/>
    <property type="project" value="UniProtKB-SubCell"/>
</dbReference>
<sequence>MEIANSAIILIAAFGGLILLFIFLYFVPVNLWITAIFANVKVGIGELIGMRIRKVPPSIIVNSLITATKAGLDLTTNELETHYLAGGNVPNVIRALISADKANITLTFKQATAIDLAGRDVFEAVQISVNPKVINTPNVAAVAADGIQLIAKARVTVRANIAQLVGGSGEDTILARVGEGIVTSIGSAATHKSVLENPDKISKLVLQRGLDAGTAFEILSIDIADIDVGTNIGAKLQIDQASADLKVAEAKAEERRAMAVALEQEMKARNVEMRAKVIEAEAEVPKALAEAFRSGNLGVMDYYKMENIKSDTGMRESIAKPDDKGNDKSKGDKK</sequence>
<comment type="subunit">
    <text evidence="5">Homooligomerizes.</text>
</comment>
<evidence type="ECO:0000313" key="8">
    <source>
        <dbReference type="EMBL" id="AWW29926.1"/>
    </source>
</evidence>
<keyword evidence="4 5" id="KW-0472">Membrane</keyword>
<keyword evidence="3 5" id="KW-1133">Transmembrane helix</keyword>
<dbReference type="EMBL" id="CP030041">
    <property type="protein sequence ID" value="AWW29926.1"/>
    <property type="molecule type" value="Genomic_DNA"/>
</dbReference>
<evidence type="ECO:0000256" key="7">
    <source>
        <dbReference type="SAM" id="MobiDB-lite"/>
    </source>
</evidence>
<comment type="subcellular location">
    <subcellularLocation>
        <location evidence="5">Cell membrane</location>
        <topology evidence="5">Single-pass membrane protein</topology>
    </subcellularLocation>
    <subcellularLocation>
        <location evidence="5">Membrane raft</location>
        <topology evidence="5">Single-pass membrane protein</topology>
    </subcellularLocation>
</comment>
<dbReference type="Proteomes" id="UP000248688">
    <property type="component" value="Chromosome"/>
</dbReference>
<evidence type="ECO:0000256" key="1">
    <source>
        <dbReference type="ARBA" id="ARBA00022475"/>
    </source>
</evidence>
<comment type="similarity">
    <text evidence="5">Belongs to the flotillin-like FloA family.</text>
</comment>
<evidence type="ECO:0000256" key="3">
    <source>
        <dbReference type="ARBA" id="ARBA00022989"/>
    </source>
</evidence>
<keyword evidence="1 5" id="KW-1003">Cell membrane</keyword>
<dbReference type="AlphaFoldDB" id="A0A2Z4IH97"/>
<comment type="caution">
    <text evidence="5">Lacks conserved residue(s) required for the propagation of feature annotation.</text>
</comment>
<name>A0A2Z4IH97_9BACT</name>
<evidence type="ECO:0000256" key="2">
    <source>
        <dbReference type="ARBA" id="ARBA00022692"/>
    </source>
</evidence>
<dbReference type="RefSeq" id="WP_112783323.1">
    <property type="nucleotide sequence ID" value="NZ_CP030041.1"/>
</dbReference>
<keyword evidence="2 5" id="KW-0812">Transmembrane</keyword>
<accession>A0A2Z4IH97</accession>
<proteinExistence type="inferred from homology"/>
<evidence type="ECO:0000256" key="4">
    <source>
        <dbReference type="ARBA" id="ARBA00023136"/>
    </source>
</evidence>
<feature type="coiled-coil region" evidence="6">
    <location>
        <begin position="238"/>
        <end position="283"/>
    </location>
</feature>
<keyword evidence="6" id="KW-0175">Coiled coil</keyword>
<dbReference type="Pfam" id="PF12127">
    <property type="entry name" value="FloA"/>
    <property type="match status" value="1"/>
</dbReference>
<feature type="transmembrane region" description="Helical" evidence="5">
    <location>
        <begin position="7"/>
        <end position="26"/>
    </location>
</feature>
<reference evidence="8 9" key="1">
    <citation type="submission" date="2018-06" db="EMBL/GenBank/DDBJ databases">
        <title>Echinicola strongylocentroti sp. nov., isolated from a sea urchin Strongylocentrotus intermedius.</title>
        <authorList>
            <person name="Bae S.S."/>
        </authorList>
    </citation>
    <scope>NUCLEOTIDE SEQUENCE [LARGE SCALE GENOMIC DNA]</scope>
    <source>
        <strain evidence="8 9">MEBiC08714</strain>
    </source>
</reference>
<dbReference type="KEGG" id="est:DN752_07215"/>